<dbReference type="PANTHER" id="PTHR10429:SF0">
    <property type="entry name" value="DNA-3-METHYLADENINE GLYCOSYLASE"/>
    <property type="match status" value="1"/>
</dbReference>
<name>A0A484F6L3_9EURY</name>
<dbReference type="InterPro" id="IPR036995">
    <property type="entry name" value="MPG_sf"/>
</dbReference>
<dbReference type="Proteomes" id="UP000294855">
    <property type="component" value="Unassembled WGS sequence"/>
</dbReference>
<dbReference type="HAMAP" id="MF_00527">
    <property type="entry name" value="3MGH"/>
    <property type="match status" value="1"/>
</dbReference>
<evidence type="ECO:0000313" key="7">
    <source>
        <dbReference type="Proteomes" id="UP000294855"/>
    </source>
</evidence>
<keyword evidence="3 5" id="KW-0378">Hydrolase</keyword>
<protein>
    <recommendedName>
        <fullName evidence="5">Putative 3-methyladenine DNA glycosylase</fullName>
        <ecNumber evidence="5">3.2.2.-</ecNumber>
    </recommendedName>
</protein>
<dbReference type="GO" id="GO:0003905">
    <property type="term" value="F:alkylbase DNA N-glycosylase activity"/>
    <property type="evidence" value="ECO:0007669"/>
    <property type="project" value="InterPro"/>
</dbReference>
<comment type="similarity">
    <text evidence="1 5">Belongs to the DNA glycosylase MPG family.</text>
</comment>
<keyword evidence="7" id="KW-1185">Reference proteome</keyword>
<keyword evidence="2 5" id="KW-0227">DNA damage</keyword>
<dbReference type="SUPFAM" id="SSF50486">
    <property type="entry name" value="FMT C-terminal domain-like"/>
    <property type="match status" value="1"/>
</dbReference>
<evidence type="ECO:0000256" key="3">
    <source>
        <dbReference type="ARBA" id="ARBA00022801"/>
    </source>
</evidence>
<dbReference type="GO" id="GO:0006284">
    <property type="term" value="P:base-excision repair"/>
    <property type="evidence" value="ECO:0007669"/>
    <property type="project" value="InterPro"/>
</dbReference>
<evidence type="ECO:0000256" key="1">
    <source>
        <dbReference type="ARBA" id="ARBA00009232"/>
    </source>
</evidence>
<dbReference type="CDD" id="cd00540">
    <property type="entry name" value="AAG"/>
    <property type="match status" value="1"/>
</dbReference>
<gene>
    <name evidence="6" type="ORF">C7391_0182</name>
</gene>
<dbReference type="EMBL" id="SNYS01000005">
    <property type="protein sequence ID" value="TDQ71083.1"/>
    <property type="molecule type" value="Genomic_DNA"/>
</dbReference>
<dbReference type="GO" id="GO:0003677">
    <property type="term" value="F:DNA binding"/>
    <property type="evidence" value="ECO:0007669"/>
    <property type="project" value="InterPro"/>
</dbReference>
<evidence type="ECO:0000256" key="5">
    <source>
        <dbReference type="HAMAP-Rule" id="MF_00527"/>
    </source>
</evidence>
<comment type="caution">
    <text evidence="6">The sequence shown here is derived from an EMBL/GenBank/DDBJ whole genome shotgun (WGS) entry which is preliminary data.</text>
</comment>
<keyword evidence="4 5" id="KW-0234">DNA repair</keyword>
<evidence type="ECO:0000256" key="2">
    <source>
        <dbReference type="ARBA" id="ARBA00022763"/>
    </source>
</evidence>
<organism evidence="6 7">
    <name type="scientific">Methanimicrococcus blatticola</name>
    <dbReference type="NCBI Taxonomy" id="91560"/>
    <lineage>
        <taxon>Archaea</taxon>
        <taxon>Methanobacteriati</taxon>
        <taxon>Methanobacteriota</taxon>
        <taxon>Stenosarchaea group</taxon>
        <taxon>Methanomicrobia</taxon>
        <taxon>Methanosarcinales</taxon>
        <taxon>Methanosarcinaceae</taxon>
        <taxon>Methanimicrococcus</taxon>
    </lineage>
</organism>
<sequence>MQKRNASVLLFIFILLIFMTAPKRLDSDFYTRDVLDVAPDLIGKILVRRLPTGEELRYRITETEAYRGVEDTGCHAKAGKTKRTETLYMKGGHAYIYLCYGVHHLINAVTGQEEQPQAALIRGVEEYYGPGRLTKAMQITKELNAIDLTASDEIWIEDDGTLPDYVTGKRIGIDYADEYYRNIEWRFTAPSAAKQKKTVRVKRNKEVTP</sequence>
<dbReference type="Gene3D" id="3.10.300.10">
    <property type="entry name" value="Methylpurine-DNA glycosylase (MPG)"/>
    <property type="match status" value="2"/>
</dbReference>
<dbReference type="Pfam" id="PF02245">
    <property type="entry name" value="Pur_DNA_glyco"/>
    <property type="match status" value="1"/>
</dbReference>
<reference evidence="6 7" key="1">
    <citation type="submission" date="2019-03" db="EMBL/GenBank/DDBJ databases">
        <title>Genomic Encyclopedia of Type Strains, Phase IV (KMG-IV): sequencing the most valuable type-strain genomes for metagenomic binning, comparative biology and taxonomic classification.</title>
        <authorList>
            <person name="Goeker M."/>
        </authorList>
    </citation>
    <scope>NUCLEOTIDE SEQUENCE [LARGE SCALE GENOMIC DNA]</scope>
    <source>
        <strain evidence="6 7">DSM 13328</strain>
    </source>
</reference>
<dbReference type="InterPro" id="IPR003180">
    <property type="entry name" value="MPG"/>
</dbReference>
<evidence type="ECO:0000313" key="6">
    <source>
        <dbReference type="EMBL" id="TDQ71083.1"/>
    </source>
</evidence>
<dbReference type="PANTHER" id="PTHR10429">
    <property type="entry name" value="DNA-3-METHYLADENINE GLYCOSYLASE"/>
    <property type="match status" value="1"/>
</dbReference>
<accession>A0A484F6L3</accession>
<dbReference type="InterPro" id="IPR011034">
    <property type="entry name" value="Formyl_transferase-like_C_sf"/>
</dbReference>
<dbReference type="EC" id="3.2.2.-" evidence="5"/>
<dbReference type="NCBIfam" id="TIGR00567">
    <property type="entry name" value="3mg"/>
    <property type="match status" value="1"/>
</dbReference>
<dbReference type="AlphaFoldDB" id="A0A484F6L3"/>
<proteinExistence type="inferred from homology"/>
<evidence type="ECO:0000256" key="4">
    <source>
        <dbReference type="ARBA" id="ARBA00023204"/>
    </source>
</evidence>